<accession>A0ABU6X121</accession>
<organism evidence="1 2">
    <name type="scientific">Stylosanthes scabra</name>
    <dbReference type="NCBI Taxonomy" id="79078"/>
    <lineage>
        <taxon>Eukaryota</taxon>
        <taxon>Viridiplantae</taxon>
        <taxon>Streptophyta</taxon>
        <taxon>Embryophyta</taxon>
        <taxon>Tracheophyta</taxon>
        <taxon>Spermatophyta</taxon>
        <taxon>Magnoliopsida</taxon>
        <taxon>eudicotyledons</taxon>
        <taxon>Gunneridae</taxon>
        <taxon>Pentapetalae</taxon>
        <taxon>rosids</taxon>
        <taxon>fabids</taxon>
        <taxon>Fabales</taxon>
        <taxon>Fabaceae</taxon>
        <taxon>Papilionoideae</taxon>
        <taxon>50 kb inversion clade</taxon>
        <taxon>dalbergioids sensu lato</taxon>
        <taxon>Dalbergieae</taxon>
        <taxon>Pterocarpus clade</taxon>
        <taxon>Stylosanthes</taxon>
    </lineage>
</organism>
<evidence type="ECO:0000313" key="1">
    <source>
        <dbReference type="EMBL" id="MED6191034.1"/>
    </source>
</evidence>
<comment type="caution">
    <text evidence="1">The sequence shown here is derived from an EMBL/GenBank/DDBJ whole genome shotgun (WGS) entry which is preliminary data.</text>
</comment>
<name>A0ABU6X121_9FABA</name>
<evidence type="ECO:0008006" key="3">
    <source>
        <dbReference type="Google" id="ProtNLM"/>
    </source>
</evidence>
<reference evidence="1 2" key="1">
    <citation type="journal article" date="2023" name="Plants (Basel)">
        <title>Bridging the Gap: Combining Genomics and Transcriptomics Approaches to Understand Stylosanthes scabra, an Orphan Legume from the Brazilian Caatinga.</title>
        <authorList>
            <person name="Ferreira-Neto J.R.C."/>
            <person name="da Silva M.D."/>
            <person name="Binneck E."/>
            <person name="de Melo N.F."/>
            <person name="da Silva R.H."/>
            <person name="de Melo A.L.T.M."/>
            <person name="Pandolfi V."/>
            <person name="Bustamante F.O."/>
            <person name="Brasileiro-Vidal A.C."/>
            <person name="Benko-Iseppon A.M."/>
        </authorList>
    </citation>
    <scope>NUCLEOTIDE SEQUENCE [LARGE SCALE GENOMIC DNA]</scope>
    <source>
        <tissue evidence="1">Leaves</tissue>
    </source>
</reference>
<evidence type="ECO:0000313" key="2">
    <source>
        <dbReference type="Proteomes" id="UP001341840"/>
    </source>
</evidence>
<proteinExistence type="predicted"/>
<keyword evidence="2" id="KW-1185">Reference proteome</keyword>
<gene>
    <name evidence="1" type="ORF">PIB30_112079</name>
</gene>
<dbReference type="Proteomes" id="UP001341840">
    <property type="component" value="Unassembled WGS sequence"/>
</dbReference>
<feature type="non-terminal residue" evidence="1">
    <location>
        <position position="1"/>
    </location>
</feature>
<sequence length="85" mass="9699">AHSDHCPLLLRCAGLPKTKGPRPFRFLAAWAMHPKYAEIVQTSWNRGSPNVVNSLKLVQQESKSFNYNTFGNIFAQKRKLEETLN</sequence>
<dbReference type="EMBL" id="JASCZI010188901">
    <property type="protein sequence ID" value="MED6191034.1"/>
    <property type="molecule type" value="Genomic_DNA"/>
</dbReference>
<protein>
    <recommendedName>
        <fullName evidence="3">Reverse transcriptase</fullName>
    </recommendedName>
</protein>